<feature type="region of interest" description="Disordered" evidence="1">
    <location>
        <begin position="18"/>
        <end position="99"/>
    </location>
</feature>
<dbReference type="RefSeq" id="YP_009120530.1">
    <property type="nucleotide sequence ID" value="NC_026440.1"/>
</dbReference>
<evidence type="ECO:0000313" key="2">
    <source>
        <dbReference type="EMBL" id="AJF98295.1"/>
    </source>
</evidence>
<accession>A0A0B5J8N6</accession>
<name>A0A0B5J8N6_9VIRU</name>
<sequence>MGERRSVCRRRRLANVGAPASLQDTRSRVRPCPPPRKKKCWGAGATLAPVQNFSRPAAHTRTARAKEPRTGVCAPDGEKGKKKEPARDKRNRLHAARGD</sequence>
<feature type="compositionally biased region" description="Basic and acidic residues" evidence="1">
    <location>
        <begin position="76"/>
        <end position="88"/>
    </location>
</feature>
<proteinExistence type="predicted"/>
<dbReference type="GeneID" id="23463212"/>
<evidence type="ECO:0000256" key="1">
    <source>
        <dbReference type="SAM" id="MobiDB-lite"/>
    </source>
</evidence>
<reference evidence="2 3" key="1">
    <citation type="journal article" date="2015" name="Parasitol. Res.">
        <title>Viruses in close associations with free-living amoebae.</title>
        <authorList>
            <person name="Scheid P."/>
        </authorList>
    </citation>
    <scope>NUCLEOTIDE SEQUENCE [LARGE SCALE GENOMIC DNA]</scope>
    <source>
        <strain evidence="2">KlaHel</strain>
    </source>
</reference>
<protein>
    <submittedName>
        <fullName evidence="2">Uncharacterized protein</fullName>
    </submittedName>
</protein>
<dbReference type="Proteomes" id="UP000202511">
    <property type="component" value="Segment"/>
</dbReference>
<feature type="compositionally biased region" description="Basic residues" evidence="1">
    <location>
        <begin position="89"/>
        <end position="99"/>
    </location>
</feature>
<dbReference type="KEGG" id="vg:23463212"/>
<organism evidence="2 3">
    <name type="scientific">Pandoravirus inopinatum</name>
    <dbReference type="NCBI Taxonomy" id="1605721"/>
    <lineage>
        <taxon>Viruses</taxon>
        <taxon>Pandoravirus</taxon>
    </lineage>
</organism>
<dbReference type="EMBL" id="KP136319">
    <property type="protein sequence ID" value="AJF98295.1"/>
    <property type="molecule type" value="Genomic_DNA"/>
</dbReference>
<evidence type="ECO:0000313" key="3">
    <source>
        <dbReference type="Proteomes" id="UP000202511"/>
    </source>
</evidence>